<keyword evidence="3 4" id="KW-0808">Transferase</keyword>
<evidence type="ECO:0000256" key="1">
    <source>
        <dbReference type="ARBA" id="ARBA00009995"/>
    </source>
</evidence>
<dbReference type="Gene3D" id="3.40.50.2000">
    <property type="entry name" value="Glycogen Phosphorylase B"/>
    <property type="match status" value="2"/>
</dbReference>
<evidence type="ECO:0000256" key="3">
    <source>
        <dbReference type="ARBA" id="ARBA00022679"/>
    </source>
</evidence>
<comment type="caution">
    <text evidence="6">The sequence shown here is derived from an EMBL/GenBank/DDBJ whole genome shotgun (WGS) entry which is preliminary data.</text>
</comment>
<dbReference type="InterPro" id="IPR035595">
    <property type="entry name" value="UDP_glycos_trans_CS"/>
</dbReference>
<comment type="similarity">
    <text evidence="1 4">Belongs to the UDP-glycosyltransferase family.</text>
</comment>
<dbReference type="EMBL" id="JBBPBM010000105">
    <property type="protein sequence ID" value="KAK8507888.1"/>
    <property type="molecule type" value="Genomic_DNA"/>
</dbReference>
<evidence type="ECO:0000313" key="6">
    <source>
        <dbReference type="EMBL" id="KAK8507888.1"/>
    </source>
</evidence>
<keyword evidence="2 4" id="KW-0328">Glycosyltransferase</keyword>
<name>A0ABR2BL45_9ROSI</name>
<dbReference type="Pfam" id="PF00201">
    <property type="entry name" value="UDPGT"/>
    <property type="match status" value="1"/>
</dbReference>
<dbReference type="Proteomes" id="UP001472677">
    <property type="component" value="Unassembled WGS sequence"/>
</dbReference>
<sequence>MLQFYDLPQTAMSKQTMQSSGGAGPHVAVLAYPFGSHPSPLLAITRGLASAAPNALFSFLCPGKCNSSQQVPSNVRVYNVWDGAPTGNALEDIASFMKVELAIFKKGVEVAVAETETGRKLSCLVSDAFVRVGKEIAEENGVAWVTFFASGAASLSSHVYTDLIRQKFRVAGIATGEDETLDFIPGMSNVRIRDLPEGIVSGDLESSFGRMLYQMSQELHQATAVFVNSFEELHPSITKDMESKLKKLLSVGPLVFSTPPATVPDSHGCLPWLDKQKPATVAYISFGSGAIPPPNELIAIAEALEASRLPFVWSLRDQAKQHLPKGFVDSANGMVVPWAPQIDVLAHGAVGVFITHGGFNSMLESIASEVPMIVRPFFGDHMINGRMVEAVWEIGVVVKGGIFTKNDTMNCLDMALAQEKGSKWRKNLKAIKEMALTAVGPQGSSAKNFKALLDLVSN</sequence>
<keyword evidence="7" id="KW-1185">Reference proteome</keyword>
<dbReference type="InterPro" id="IPR002213">
    <property type="entry name" value="UDP_glucos_trans"/>
</dbReference>
<organism evidence="6 7">
    <name type="scientific">Hibiscus sabdariffa</name>
    <name type="common">roselle</name>
    <dbReference type="NCBI Taxonomy" id="183260"/>
    <lineage>
        <taxon>Eukaryota</taxon>
        <taxon>Viridiplantae</taxon>
        <taxon>Streptophyta</taxon>
        <taxon>Embryophyta</taxon>
        <taxon>Tracheophyta</taxon>
        <taxon>Spermatophyta</taxon>
        <taxon>Magnoliopsida</taxon>
        <taxon>eudicotyledons</taxon>
        <taxon>Gunneridae</taxon>
        <taxon>Pentapetalae</taxon>
        <taxon>rosids</taxon>
        <taxon>malvids</taxon>
        <taxon>Malvales</taxon>
        <taxon>Malvaceae</taxon>
        <taxon>Malvoideae</taxon>
        <taxon>Hibiscus</taxon>
    </lineage>
</organism>
<dbReference type="SUPFAM" id="SSF53756">
    <property type="entry name" value="UDP-Glycosyltransferase/glycogen phosphorylase"/>
    <property type="match status" value="1"/>
</dbReference>
<evidence type="ECO:0000256" key="2">
    <source>
        <dbReference type="ARBA" id="ARBA00022676"/>
    </source>
</evidence>
<evidence type="ECO:0000256" key="4">
    <source>
        <dbReference type="RuleBase" id="RU003718"/>
    </source>
</evidence>
<dbReference type="PANTHER" id="PTHR11926:SF1560">
    <property type="entry name" value="UDP-GLYCOSYLTRANSFERASE 74E1-RELATED"/>
    <property type="match status" value="1"/>
</dbReference>
<proteinExistence type="inferred from homology"/>
<accession>A0ABR2BL45</accession>
<dbReference type="PANTHER" id="PTHR11926">
    <property type="entry name" value="GLUCOSYL/GLUCURONOSYL TRANSFERASES"/>
    <property type="match status" value="1"/>
</dbReference>
<gene>
    <name evidence="6" type="ORF">V6N12_074452</name>
</gene>
<evidence type="ECO:0000256" key="5">
    <source>
        <dbReference type="RuleBase" id="RU362057"/>
    </source>
</evidence>
<protein>
    <recommendedName>
        <fullName evidence="5">Glycosyltransferase</fullName>
        <ecNumber evidence="5">2.4.1.-</ecNumber>
    </recommendedName>
</protein>
<reference evidence="6 7" key="1">
    <citation type="journal article" date="2024" name="G3 (Bethesda)">
        <title>Genome assembly of Hibiscus sabdariffa L. provides insights into metabolisms of medicinal natural products.</title>
        <authorList>
            <person name="Kim T."/>
        </authorList>
    </citation>
    <scope>NUCLEOTIDE SEQUENCE [LARGE SCALE GENOMIC DNA]</scope>
    <source>
        <strain evidence="6">TK-2024</strain>
        <tissue evidence="6">Old leaves</tissue>
    </source>
</reference>
<dbReference type="PROSITE" id="PS00375">
    <property type="entry name" value="UDPGT"/>
    <property type="match status" value="1"/>
</dbReference>
<dbReference type="EC" id="2.4.1.-" evidence="5"/>
<evidence type="ECO:0000313" key="7">
    <source>
        <dbReference type="Proteomes" id="UP001472677"/>
    </source>
</evidence>
<dbReference type="CDD" id="cd03784">
    <property type="entry name" value="GT1_Gtf-like"/>
    <property type="match status" value="1"/>
</dbReference>